<evidence type="ECO:0000313" key="2">
    <source>
        <dbReference type="Proteomes" id="UP000437562"/>
    </source>
</evidence>
<dbReference type="AlphaFoldDB" id="A0A653TKC0"/>
<accession>A0A653TKC0</accession>
<evidence type="ECO:0000313" key="1">
    <source>
        <dbReference type="EMBL" id="VXB81561.1"/>
    </source>
</evidence>
<organism evidence="1 2">
    <name type="scientific">Bacillus mycoides</name>
    <dbReference type="NCBI Taxonomy" id="1405"/>
    <lineage>
        <taxon>Bacteria</taxon>
        <taxon>Bacillati</taxon>
        <taxon>Bacillota</taxon>
        <taxon>Bacilli</taxon>
        <taxon>Bacillales</taxon>
        <taxon>Bacillaceae</taxon>
        <taxon>Bacillus</taxon>
        <taxon>Bacillus cereus group</taxon>
    </lineage>
</organism>
<dbReference type="Proteomes" id="UP000437562">
    <property type="component" value="Unassembled WGS sequence"/>
</dbReference>
<dbReference type="EMBL" id="CABWMC010000004">
    <property type="protein sequence ID" value="VXB81561.1"/>
    <property type="molecule type" value="Genomic_DNA"/>
</dbReference>
<sequence length="45" mass="5380">MNSLVFSYGCLTYITDDNYEMRKHSYHHMIQTKEKKSYNGSLFPT</sequence>
<proteinExistence type="predicted"/>
<reference evidence="1 2" key="1">
    <citation type="submission" date="2019-10" db="EMBL/GenBank/DDBJ databases">
        <authorList>
            <person name="Karimi E."/>
        </authorList>
    </citation>
    <scope>NUCLEOTIDE SEQUENCE [LARGE SCALE GENOMIC DNA]</scope>
    <source>
        <strain evidence="1">Bacillus sp. 71</strain>
    </source>
</reference>
<name>A0A653TKC0_BACMY</name>
<protein>
    <submittedName>
        <fullName evidence="1">Uncharacterized protein</fullName>
    </submittedName>
</protein>
<gene>
    <name evidence="1" type="ORF">BACI71_120460</name>
</gene>